<dbReference type="EnsemblPlants" id="AVESA.00010b.r2.2CG0269930.1">
    <property type="protein sequence ID" value="AVESA.00010b.r2.2CG0269930.1.CDS"/>
    <property type="gene ID" value="AVESA.00010b.r2.2CG0269930"/>
</dbReference>
<sequence>MTGRNLGAARAKEEDKYVKSQMDTEMLCFLCMILVVTIGLSMFGRAGNAWSRYGSPALDVFVTVFYFTFVSIQMQVILAIVLASKPSPSRIPSPLNEWMMGFAVWLFLATYFLSYAMSLHAPEPSYADLIIAGIASAVNMAITVYSMLHRRMDV</sequence>
<keyword evidence="2" id="KW-1185">Reference proteome</keyword>
<proteinExistence type="predicted"/>
<accession>A0ACD5UKU2</accession>
<protein>
    <submittedName>
        <fullName evidence="1">Uncharacterized protein</fullName>
    </submittedName>
</protein>
<evidence type="ECO:0000313" key="1">
    <source>
        <dbReference type="EnsemblPlants" id="AVESA.00010b.r2.2CG0269930.1.CDS"/>
    </source>
</evidence>
<evidence type="ECO:0000313" key="2">
    <source>
        <dbReference type="Proteomes" id="UP001732700"/>
    </source>
</evidence>
<organism evidence="1 2">
    <name type="scientific">Avena sativa</name>
    <name type="common">Oat</name>
    <dbReference type="NCBI Taxonomy" id="4498"/>
    <lineage>
        <taxon>Eukaryota</taxon>
        <taxon>Viridiplantae</taxon>
        <taxon>Streptophyta</taxon>
        <taxon>Embryophyta</taxon>
        <taxon>Tracheophyta</taxon>
        <taxon>Spermatophyta</taxon>
        <taxon>Magnoliopsida</taxon>
        <taxon>Liliopsida</taxon>
        <taxon>Poales</taxon>
        <taxon>Poaceae</taxon>
        <taxon>BOP clade</taxon>
        <taxon>Pooideae</taxon>
        <taxon>Poodae</taxon>
        <taxon>Poeae</taxon>
        <taxon>Poeae Chloroplast Group 1 (Aveneae type)</taxon>
        <taxon>Aveninae</taxon>
        <taxon>Avena</taxon>
    </lineage>
</organism>
<name>A0ACD5UKU2_AVESA</name>
<dbReference type="Proteomes" id="UP001732700">
    <property type="component" value="Chromosome 2C"/>
</dbReference>
<reference evidence="1" key="2">
    <citation type="submission" date="2025-09" db="UniProtKB">
        <authorList>
            <consortium name="EnsemblPlants"/>
        </authorList>
    </citation>
    <scope>IDENTIFICATION</scope>
</reference>
<reference evidence="1" key="1">
    <citation type="submission" date="2021-05" db="EMBL/GenBank/DDBJ databases">
        <authorList>
            <person name="Scholz U."/>
            <person name="Mascher M."/>
            <person name="Fiebig A."/>
        </authorList>
    </citation>
    <scope>NUCLEOTIDE SEQUENCE [LARGE SCALE GENOMIC DNA]</scope>
</reference>